<accession>A0A5J4WVA0</accession>
<feature type="transmembrane region" description="Helical" evidence="1">
    <location>
        <begin position="109"/>
        <end position="129"/>
    </location>
</feature>
<name>A0A5J4WVA0_9EUKA</name>
<dbReference type="Proteomes" id="UP000324800">
    <property type="component" value="Unassembled WGS sequence"/>
</dbReference>
<dbReference type="AlphaFoldDB" id="A0A5J4WVA0"/>
<proteinExistence type="predicted"/>
<keyword evidence="1" id="KW-0472">Membrane</keyword>
<evidence type="ECO:0000313" key="2">
    <source>
        <dbReference type="EMBL" id="KAA6398974.1"/>
    </source>
</evidence>
<keyword evidence="1" id="KW-1133">Transmembrane helix</keyword>
<protein>
    <submittedName>
        <fullName evidence="2">Uncharacterized protein</fullName>
    </submittedName>
</protein>
<evidence type="ECO:0000256" key="1">
    <source>
        <dbReference type="SAM" id="Phobius"/>
    </source>
</evidence>
<dbReference type="SUPFAM" id="SSF103473">
    <property type="entry name" value="MFS general substrate transporter"/>
    <property type="match status" value="1"/>
</dbReference>
<sequence>MLARQLGLQDVSDDVLVYVWIGPCIRDIPQFQKKLHIPYERFRDIRLYDPKSQDDQRDLHNFGIGFNGWKQTYGIYKQMAEEEKEIKVSKLRSLKLYLKDKKKDLIQSLLFFISATLMIAAVILLPFINQAREFLSDKEIQGLKFSQKYSFLCILVSISIICFVILSFLDDYEYVFFIILLVIPIMVILSLRFDCVYGKSFWFPFIPILLLYLLIGISQIFIIVNEDDISLRIFIPVIYIFSLAGLILTILKLDDALGGFLWTMVQLPILALAIVIIVLIGFFIFQIYEQIKEIKGYGEDQIKTEEKKRGIWNETLLSILLF</sequence>
<dbReference type="InterPro" id="IPR036259">
    <property type="entry name" value="MFS_trans_sf"/>
</dbReference>
<feature type="transmembrane region" description="Helical" evidence="1">
    <location>
        <begin position="174"/>
        <end position="193"/>
    </location>
</feature>
<gene>
    <name evidence="2" type="ORF">EZS28_005497</name>
</gene>
<feature type="transmembrane region" description="Helical" evidence="1">
    <location>
        <begin position="205"/>
        <end position="224"/>
    </location>
</feature>
<reference evidence="2 3" key="1">
    <citation type="submission" date="2019-03" db="EMBL/GenBank/DDBJ databases">
        <title>Single cell metagenomics reveals metabolic interactions within the superorganism composed of flagellate Streblomastix strix and complex community of Bacteroidetes bacteria on its surface.</title>
        <authorList>
            <person name="Treitli S.C."/>
            <person name="Kolisko M."/>
            <person name="Husnik F."/>
            <person name="Keeling P."/>
            <person name="Hampl V."/>
        </authorList>
    </citation>
    <scope>NUCLEOTIDE SEQUENCE [LARGE SCALE GENOMIC DNA]</scope>
    <source>
        <strain evidence="2">ST1C</strain>
    </source>
</reference>
<organism evidence="2 3">
    <name type="scientific">Streblomastix strix</name>
    <dbReference type="NCBI Taxonomy" id="222440"/>
    <lineage>
        <taxon>Eukaryota</taxon>
        <taxon>Metamonada</taxon>
        <taxon>Preaxostyla</taxon>
        <taxon>Oxymonadida</taxon>
        <taxon>Streblomastigidae</taxon>
        <taxon>Streblomastix</taxon>
    </lineage>
</organism>
<feature type="transmembrane region" description="Helical" evidence="1">
    <location>
        <begin position="231"/>
        <end position="253"/>
    </location>
</feature>
<evidence type="ECO:0000313" key="3">
    <source>
        <dbReference type="Proteomes" id="UP000324800"/>
    </source>
</evidence>
<keyword evidence="1" id="KW-0812">Transmembrane</keyword>
<comment type="caution">
    <text evidence="2">The sequence shown here is derived from an EMBL/GenBank/DDBJ whole genome shotgun (WGS) entry which is preliminary data.</text>
</comment>
<feature type="transmembrane region" description="Helical" evidence="1">
    <location>
        <begin position="149"/>
        <end position="169"/>
    </location>
</feature>
<feature type="transmembrane region" description="Helical" evidence="1">
    <location>
        <begin position="259"/>
        <end position="285"/>
    </location>
</feature>
<dbReference type="EMBL" id="SNRW01000842">
    <property type="protein sequence ID" value="KAA6398974.1"/>
    <property type="molecule type" value="Genomic_DNA"/>
</dbReference>